<reference evidence="1" key="2">
    <citation type="journal article" date="2015" name="Data Brief">
        <title>Shoot transcriptome of the giant reed, Arundo donax.</title>
        <authorList>
            <person name="Barrero R.A."/>
            <person name="Guerrero F.D."/>
            <person name="Moolhuijzen P."/>
            <person name="Goolsby J.A."/>
            <person name="Tidwell J."/>
            <person name="Bellgard S.E."/>
            <person name="Bellgard M.I."/>
        </authorList>
    </citation>
    <scope>NUCLEOTIDE SEQUENCE</scope>
    <source>
        <tissue evidence="1">Shoot tissue taken approximately 20 cm above the soil surface</tissue>
    </source>
</reference>
<protein>
    <submittedName>
        <fullName evidence="1">Uncharacterized protein</fullName>
    </submittedName>
</protein>
<dbReference type="AlphaFoldDB" id="A0A0A9D999"/>
<evidence type="ECO:0000313" key="1">
    <source>
        <dbReference type="EMBL" id="JAD85129.1"/>
    </source>
</evidence>
<name>A0A0A9D999_ARUDO</name>
<sequence>MKCYRCREEQQPIKAACTILVLESKHQRLHTYIRIYAFRLLSVLLSLILEHDQVMASVLIYPLLSDVHHGAKIC</sequence>
<dbReference type="EMBL" id="GBRH01212766">
    <property type="protein sequence ID" value="JAD85129.1"/>
    <property type="molecule type" value="Transcribed_RNA"/>
</dbReference>
<accession>A0A0A9D999</accession>
<reference evidence="1" key="1">
    <citation type="submission" date="2014-09" db="EMBL/GenBank/DDBJ databases">
        <authorList>
            <person name="Magalhaes I.L.F."/>
            <person name="Oliveira U."/>
            <person name="Santos F.R."/>
            <person name="Vidigal T.H.D.A."/>
            <person name="Brescovit A.D."/>
            <person name="Santos A.J."/>
        </authorList>
    </citation>
    <scope>NUCLEOTIDE SEQUENCE</scope>
    <source>
        <tissue evidence="1">Shoot tissue taken approximately 20 cm above the soil surface</tissue>
    </source>
</reference>
<proteinExistence type="predicted"/>
<organism evidence="1">
    <name type="scientific">Arundo donax</name>
    <name type="common">Giant reed</name>
    <name type="synonym">Donax arundinaceus</name>
    <dbReference type="NCBI Taxonomy" id="35708"/>
    <lineage>
        <taxon>Eukaryota</taxon>
        <taxon>Viridiplantae</taxon>
        <taxon>Streptophyta</taxon>
        <taxon>Embryophyta</taxon>
        <taxon>Tracheophyta</taxon>
        <taxon>Spermatophyta</taxon>
        <taxon>Magnoliopsida</taxon>
        <taxon>Liliopsida</taxon>
        <taxon>Poales</taxon>
        <taxon>Poaceae</taxon>
        <taxon>PACMAD clade</taxon>
        <taxon>Arundinoideae</taxon>
        <taxon>Arundineae</taxon>
        <taxon>Arundo</taxon>
    </lineage>
</organism>